<evidence type="ECO:0000256" key="1">
    <source>
        <dbReference type="SAM" id="MobiDB-lite"/>
    </source>
</evidence>
<accession>A0A2I2ZN37</accession>
<reference evidence="2" key="4">
    <citation type="submission" date="2025-09" db="UniProtKB">
        <authorList>
            <consortium name="Ensembl"/>
        </authorList>
    </citation>
    <scope>IDENTIFICATION</scope>
</reference>
<reference evidence="2" key="3">
    <citation type="submission" date="2025-08" db="UniProtKB">
        <authorList>
            <consortium name="Ensembl"/>
        </authorList>
    </citation>
    <scope>IDENTIFICATION</scope>
</reference>
<dbReference type="Bgee" id="ENSGGOG00000039271">
    <property type="expression patterns" value="Expressed in multicellular organism"/>
</dbReference>
<dbReference type="GeneTree" id="ENSGT01140000283054"/>
<evidence type="ECO:0000313" key="3">
    <source>
        <dbReference type="Proteomes" id="UP000001519"/>
    </source>
</evidence>
<dbReference type="Ensembl" id="ENSGGOT00000060787.1">
    <property type="protein sequence ID" value="ENSGGOP00000048505.1"/>
    <property type="gene ID" value="ENSGGOG00000039271.1"/>
</dbReference>
<dbReference type="Proteomes" id="UP000001519">
    <property type="component" value="Chromosome 7"/>
</dbReference>
<dbReference type="AlphaFoldDB" id="A0A2I2ZN37"/>
<sequence length="43" mass="4854">MQRPYDSRTSIGSSHSRGPVTGSRQALSFEVPPCNYDPEKWTQ</sequence>
<proteinExistence type="predicted"/>
<evidence type="ECO:0000313" key="2">
    <source>
        <dbReference type="Ensembl" id="ENSGGOP00000048505.1"/>
    </source>
</evidence>
<dbReference type="InParanoid" id="A0A2I2ZN37"/>
<protein>
    <submittedName>
        <fullName evidence="2">Uncharacterized protein</fullName>
    </submittedName>
</protein>
<name>A0A2I2ZN37_GORGO</name>
<organism evidence="2 3">
    <name type="scientific">Gorilla gorilla gorilla</name>
    <name type="common">Western lowland gorilla</name>
    <dbReference type="NCBI Taxonomy" id="9595"/>
    <lineage>
        <taxon>Eukaryota</taxon>
        <taxon>Metazoa</taxon>
        <taxon>Chordata</taxon>
        <taxon>Craniata</taxon>
        <taxon>Vertebrata</taxon>
        <taxon>Euteleostomi</taxon>
        <taxon>Mammalia</taxon>
        <taxon>Eutheria</taxon>
        <taxon>Euarchontoglires</taxon>
        <taxon>Primates</taxon>
        <taxon>Haplorrhini</taxon>
        <taxon>Catarrhini</taxon>
        <taxon>Hominidae</taxon>
        <taxon>Gorilla</taxon>
    </lineage>
</organism>
<dbReference type="EMBL" id="CABD030051216">
    <property type="status" value="NOT_ANNOTATED_CDS"/>
    <property type="molecule type" value="Genomic_DNA"/>
</dbReference>
<feature type="region of interest" description="Disordered" evidence="1">
    <location>
        <begin position="1"/>
        <end position="43"/>
    </location>
</feature>
<feature type="compositionally biased region" description="Polar residues" evidence="1">
    <location>
        <begin position="7"/>
        <end position="26"/>
    </location>
</feature>
<reference evidence="3" key="1">
    <citation type="submission" date="2011-05" db="EMBL/GenBank/DDBJ databases">
        <title>Insights into the evolution of the great apes provided by the gorilla genome.</title>
        <authorList>
            <person name="Scally A."/>
        </authorList>
    </citation>
    <scope>NUCLEOTIDE SEQUENCE [LARGE SCALE GENOMIC DNA]</scope>
</reference>
<keyword evidence="3" id="KW-1185">Reference proteome</keyword>
<reference evidence="2 3" key="2">
    <citation type="journal article" date="2012" name="Nature">
        <title>Insights into hominid evolution from the gorilla genome sequence.</title>
        <authorList>
            <person name="Scally A."/>
            <person name="Dutheil J.Y."/>
            <person name="Hillier L.W."/>
            <person name="Jordan G.E."/>
            <person name="Goodhead I."/>
            <person name="Herrero J."/>
            <person name="Hobolth A."/>
            <person name="Lappalainen T."/>
            <person name="Mailund T."/>
            <person name="Marques-Bonet T."/>
            <person name="McCarthy S."/>
            <person name="Montgomery S.H."/>
            <person name="Schwalie P.C."/>
            <person name="Tang Y.A."/>
            <person name="Ward M.C."/>
            <person name="Xue Y."/>
            <person name="Yngvadottir B."/>
            <person name="Alkan C."/>
            <person name="Andersen L.N."/>
            <person name="Ayub Q."/>
            <person name="Ball E.V."/>
            <person name="Beal K."/>
            <person name="Bradley B.J."/>
            <person name="Chen Y."/>
            <person name="Clee C.M."/>
            <person name="Fitzgerald S."/>
            <person name="Graves T.A."/>
            <person name="Gu Y."/>
            <person name="Heath P."/>
            <person name="Heger A."/>
            <person name="Karakoc E."/>
            <person name="Kolb-Kokocinski A."/>
            <person name="Laird G.K."/>
            <person name="Lunter G."/>
            <person name="Meader S."/>
            <person name="Mort M."/>
            <person name="Mullikin J.C."/>
            <person name="Munch K."/>
            <person name="O'Connor T.D."/>
            <person name="Phillips A.D."/>
            <person name="Prado-Martinez J."/>
            <person name="Rogers A.S."/>
            <person name="Sajjadian S."/>
            <person name="Schmidt D."/>
            <person name="Shaw K."/>
            <person name="Simpson J.T."/>
            <person name="Stenson P.D."/>
            <person name="Turner D.J."/>
            <person name="Vigilant L."/>
            <person name="Vilella A.J."/>
            <person name="Whitener W."/>
            <person name="Zhu B."/>
            <person name="Cooper D.N."/>
            <person name="de Jong P."/>
            <person name="Dermitzakis E.T."/>
            <person name="Eichler E.E."/>
            <person name="Flicek P."/>
            <person name="Goldman N."/>
            <person name="Mundy N.I."/>
            <person name="Ning Z."/>
            <person name="Odom D.T."/>
            <person name="Ponting C.P."/>
            <person name="Quail M.A."/>
            <person name="Ryder O.A."/>
            <person name="Searle S.M."/>
            <person name="Warren W.C."/>
            <person name="Wilson R.K."/>
            <person name="Schierup M.H."/>
            <person name="Rogers J."/>
            <person name="Tyler-Smith C."/>
            <person name="Durbin R."/>
        </authorList>
    </citation>
    <scope>NUCLEOTIDE SEQUENCE [LARGE SCALE GENOMIC DNA]</scope>
</reference>